<dbReference type="NCBIfam" id="TIGR02126">
    <property type="entry name" value="phgtail_TP901_1"/>
    <property type="match status" value="1"/>
</dbReference>
<protein>
    <submittedName>
        <fullName evidence="1">TP901-1 family phage major tail protein</fullName>
    </submittedName>
</protein>
<dbReference type="PRINTS" id="PR01997">
    <property type="entry name" value="MTP2FAMILY"/>
</dbReference>
<dbReference type="AlphaFoldDB" id="A0A242KYF5"/>
<dbReference type="Proteomes" id="UP000195024">
    <property type="component" value="Unassembled WGS sequence"/>
</dbReference>
<dbReference type="InterPro" id="IPR022363">
    <property type="entry name" value="Phage_TP901-1_major-tail"/>
</dbReference>
<dbReference type="PRINTS" id="PR01999">
    <property type="entry name" value="MTP2LACTO"/>
</dbReference>
<sequence>MAEAKQGIDLILLYRVKSKAEQEAAWKMAFQTDHENSKTRSADTTATKDGVSINLGAIEYTLTGTSIATKGDDHIDEMDDAFDNGEIIEVWEIDKAEKGTGENAEKYKAKYAQAYLTSFGQSAGAEDAVELSLEFGVFGRQQKGYATLTDDQAEVVQYAFTDTTKQTPEG</sequence>
<name>A0A242KYF5_ENTMU</name>
<dbReference type="RefSeq" id="WP_086334554.1">
    <property type="nucleotide sequence ID" value="NZ_NGMS01000001.1"/>
</dbReference>
<dbReference type="InterPro" id="IPR022345">
    <property type="entry name" value="Phage_69_Orf23_MTP"/>
</dbReference>
<gene>
    <name evidence="1" type="ORF">A5802_000710</name>
</gene>
<reference evidence="1 2" key="1">
    <citation type="submission" date="2017-05" db="EMBL/GenBank/DDBJ databases">
        <title>The Genome Sequence of Enterococcus mundtii 6B1_DIV0119.</title>
        <authorList>
            <consortium name="The Broad Institute Genomics Platform"/>
            <consortium name="The Broad Institute Genomic Center for Infectious Diseases"/>
            <person name="Earl A."/>
            <person name="Manson A."/>
            <person name="Schwartman J."/>
            <person name="Gilmore M."/>
            <person name="Abouelleil A."/>
            <person name="Cao P."/>
            <person name="Chapman S."/>
            <person name="Cusick C."/>
            <person name="Shea T."/>
            <person name="Young S."/>
            <person name="Neafsey D."/>
            <person name="Nusbaum C."/>
            <person name="Birren B."/>
        </authorList>
    </citation>
    <scope>NUCLEOTIDE SEQUENCE [LARGE SCALE GENOMIC DNA]</scope>
    <source>
        <strain evidence="1 2">6B1_DIV0119</strain>
    </source>
</reference>
<dbReference type="Pfam" id="PF06199">
    <property type="entry name" value="Phage_tail_2"/>
    <property type="match status" value="1"/>
</dbReference>
<evidence type="ECO:0000313" key="2">
    <source>
        <dbReference type="Proteomes" id="UP000195024"/>
    </source>
</evidence>
<organism evidence="1 2">
    <name type="scientific">Enterococcus mundtii</name>
    <dbReference type="NCBI Taxonomy" id="53346"/>
    <lineage>
        <taxon>Bacteria</taxon>
        <taxon>Bacillati</taxon>
        <taxon>Bacillota</taxon>
        <taxon>Bacilli</taxon>
        <taxon>Lactobacillales</taxon>
        <taxon>Enterococcaceae</taxon>
        <taxon>Enterococcus</taxon>
    </lineage>
</organism>
<proteinExistence type="predicted"/>
<accession>A0A242KYF5</accession>
<dbReference type="EMBL" id="NGMS01000001">
    <property type="protein sequence ID" value="OTP26976.1"/>
    <property type="molecule type" value="Genomic_DNA"/>
</dbReference>
<comment type="caution">
    <text evidence="1">The sequence shown here is derived from an EMBL/GenBank/DDBJ whole genome shotgun (WGS) entry which is preliminary data.</text>
</comment>
<evidence type="ECO:0000313" key="1">
    <source>
        <dbReference type="EMBL" id="OTP26976.1"/>
    </source>
</evidence>
<dbReference type="InterPro" id="IPR011855">
    <property type="entry name" value="Phgtail_TP901_1"/>
</dbReference>